<accession>A0AAD7BM07</accession>
<dbReference type="EMBL" id="JARKIF010000013">
    <property type="protein sequence ID" value="KAJ7624749.1"/>
    <property type="molecule type" value="Genomic_DNA"/>
</dbReference>
<sequence>GPKWDYAVELWMKSEESTGKPSSKSHKPQLRPSELGEWVKNARKMGWRPSKAVPGAIGQRMLRWWVESDPGWRRITRDDGTPWLSQGEDSLAEVDLRGVNGFLNVLMGLKMWSERWGQGVTESQAAWSEMLADVTWVLERQVLFSFLSDIHSY</sequence>
<organism evidence="2 3">
    <name type="scientific">Roridomyces roridus</name>
    <dbReference type="NCBI Taxonomy" id="1738132"/>
    <lineage>
        <taxon>Eukaryota</taxon>
        <taxon>Fungi</taxon>
        <taxon>Dikarya</taxon>
        <taxon>Basidiomycota</taxon>
        <taxon>Agaricomycotina</taxon>
        <taxon>Agaricomycetes</taxon>
        <taxon>Agaricomycetidae</taxon>
        <taxon>Agaricales</taxon>
        <taxon>Marasmiineae</taxon>
        <taxon>Mycenaceae</taxon>
        <taxon>Roridomyces</taxon>
    </lineage>
</organism>
<dbReference type="AlphaFoldDB" id="A0AAD7BM07"/>
<feature type="region of interest" description="Disordered" evidence="1">
    <location>
        <begin position="14"/>
        <end position="34"/>
    </location>
</feature>
<evidence type="ECO:0000256" key="1">
    <source>
        <dbReference type="SAM" id="MobiDB-lite"/>
    </source>
</evidence>
<proteinExistence type="predicted"/>
<evidence type="ECO:0000313" key="2">
    <source>
        <dbReference type="EMBL" id="KAJ7624749.1"/>
    </source>
</evidence>
<dbReference type="Proteomes" id="UP001221142">
    <property type="component" value="Unassembled WGS sequence"/>
</dbReference>
<protein>
    <submittedName>
        <fullName evidence="2">Uncharacterized protein</fullName>
    </submittedName>
</protein>
<reference evidence="2" key="1">
    <citation type="submission" date="2023-03" db="EMBL/GenBank/DDBJ databases">
        <title>Massive genome expansion in bonnet fungi (Mycena s.s.) driven by repeated elements and novel gene families across ecological guilds.</title>
        <authorList>
            <consortium name="Lawrence Berkeley National Laboratory"/>
            <person name="Harder C.B."/>
            <person name="Miyauchi S."/>
            <person name="Viragh M."/>
            <person name="Kuo A."/>
            <person name="Thoen E."/>
            <person name="Andreopoulos B."/>
            <person name="Lu D."/>
            <person name="Skrede I."/>
            <person name="Drula E."/>
            <person name="Henrissat B."/>
            <person name="Morin E."/>
            <person name="Kohler A."/>
            <person name="Barry K."/>
            <person name="LaButti K."/>
            <person name="Morin E."/>
            <person name="Salamov A."/>
            <person name="Lipzen A."/>
            <person name="Mereny Z."/>
            <person name="Hegedus B."/>
            <person name="Baldrian P."/>
            <person name="Stursova M."/>
            <person name="Weitz H."/>
            <person name="Taylor A."/>
            <person name="Grigoriev I.V."/>
            <person name="Nagy L.G."/>
            <person name="Martin F."/>
            <person name="Kauserud H."/>
        </authorList>
    </citation>
    <scope>NUCLEOTIDE SEQUENCE</scope>
    <source>
        <strain evidence="2">9284</strain>
    </source>
</reference>
<feature type="non-terminal residue" evidence="2">
    <location>
        <position position="153"/>
    </location>
</feature>
<gene>
    <name evidence="2" type="ORF">FB45DRAFT_751702</name>
</gene>
<keyword evidence="3" id="KW-1185">Reference proteome</keyword>
<comment type="caution">
    <text evidence="2">The sequence shown here is derived from an EMBL/GenBank/DDBJ whole genome shotgun (WGS) entry which is preliminary data.</text>
</comment>
<evidence type="ECO:0000313" key="3">
    <source>
        <dbReference type="Proteomes" id="UP001221142"/>
    </source>
</evidence>
<name>A0AAD7BM07_9AGAR</name>